<evidence type="ECO:0000256" key="1">
    <source>
        <dbReference type="SAM" id="Coils"/>
    </source>
</evidence>
<proteinExistence type="predicted"/>
<keyword evidence="4" id="KW-1185">Reference proteome</keyword>
<feature type="coiled-coil region" evidence="1">
    <location>
        <begin position="256"/>
        <end position="283"/>
    </location>
</feature>
<dbReference type="GO" id="GO:0005774">
    <property type="term" value="C:vacuolar membrane"/>
    <property type="evidence" value="ECO:0000318"/>
    <property type="project" value="GO_Central"/>
</dbReference>
<dbReference type="OMA" id="NCSGYVR"/>
<reference evidence="4" key="1">
    <citation type="journal article" date="2017" name="Nature">
        <title>The sunflower genome provides insights into oil metabolism, flowering and Asterid evolution.</title>
        <authorList>
            <person name="Badouin H."/>
            <person name="Gouzy J."/>
            <person name="Grassa C.J."/>
            <person name="Murat F."/>
            <person name="Staton S.E."/>
            <person name="Cottret L."/>
            <person name="Lelandais-Briere C."/>
            <person name="Owens G.L."/>
            <person name="Carrere S."/>
            <person name="Mayjonade B."/>
            <person name="Legrand L."/>
            <person name="Gill N."/>
            <person name="Kane N.C."/>
            <person name="Bowers J.E."/>
            <person name="Hubner S."/>
            <person name="Bellec A."/>
            <person name="Berard A."/>
            <person name="Berges H."/>
            <person name="Blanchet N."/>
            <person name="Boniface M.C."/>
            <person name="Brunel D."/>
            <person name="Catrice O."/>
            <person name="Chaidir N."/>
            <person name="Claudel C."/>
            <person name="Donnadieu C."/>
            <person name="Faraut T."/>
            <person name="Fievet G."/>
            <person name="Helmstetter N."/>
            <person name="King M."/>
            <person name="Knapp S.J."/>
            <person name="Lai Z."/>
            <person name="Le Paslier M.C."/>
            <person name="Lippi Y."/>
            <person name="Lorenzon L."/>
            <person name="Mandel J.R."/>
            <person name="Marage G."/>
            <person name="Marchand G."/>
            <person name="Marquand E."/>
            <person name="Bret-Mestries E."/>
            <person name="Morien E."/>
            <person name="Nambeesan S."/>
            <person name="Nguyen T."/>
            <person name="Pegot-Espagnet P."/>
            <person name="Pouilly N."/>
            <person name="Raftis F."/>
            <person name="Sallet E."/>
            <person name="Schiex T."/>
            <person name="Thomas J."/>
            <person name="Vandecasteele C."/>
            <person name="Vares D."/>
            <person name="Vear F."/>
            <person name="Vautrin S."/>
            <person name="Crespi M."/>
            <person name="Mangin B."/>
            <person name="Burke J.M."/>
            <person name="Salse J."/>
            <person name="Munos S."/>
            <person name="Vincourt P."/>
            <person name="Rieseberg L.H."/>
            <person name="Langlade N.B."/>
        </authorList>
    </citation>
    <scope>NUCLEOTIDE SEQUENCE [LARGE SCALE GENOMIC DNA]</scope>
    <source>
        <strain evidence="4">cv. SF193</strain>
    </source>
</reference>
<feature type="coiled-coil region" evidence="1">
    <location>
        <begin position="312"/>
        <end position="339"/>
    </location>
</feature>
<accession>A0A251SLQ5</accession>
<organism evidence="3 4">
    <name type="scientific">Helianthus annuus</name>
    <name type="common">Common sunflower</name>
    <dbReference type="NCBI Taxonomy" id="4232"/>
    <lineage>
        <taxon>Eukaryota</taxon>
        <taxon>Viridiplantae</taxon>
        <taxon>Streptophyta</taxon>
        <taxon>Embryophyta</taxon>
        <taxon>Tracheophyta</taxon>
        <taxon>Spermatophyta</taxon>
        <taxon>Magnoliopsida</taxon>
        <taxon>eudicotyledons</taxon>
        <taxon>Gunneridae</taxon>
        <taxon>Pentapetalae</taxon>
        <taxon>asterids</taxon>
        <taxon>campanulids</taxon>
        <taxon>Asterales</taxon>
        <taxon>Asteraceae</taxon>
        <taxon>Asteroideae</taxon>
        <taxon>Heliantheae alliance</taxon>
        <taxon>Heliantheae</taxon>
        <taxon>Helianthus</taxon>
    </lineage>
</organism>
<protein>
    <submittedName>
        <fullName evidence="3">Uncharacterized protein</fullName>
    </submittedName>
</protein>
<dbReference type="Proteomes" id="UP000215914">
    <property type="component" value="Chromosome 14"/>
</dbReference>
<sequence length="382" mass="42891">MMGVETKSFSLVEGSQIGSKFSTCLAENVEGFQQCVKEILKLIEQDGNLSETTSEFCDGKKSKLTTHVAELSRMHAVLVDQHAHLIGEFSKDCESKIEKQYLDSYDSSSPQVTQMFTPDKTSNTRKCRTPIGLDALLSSGGGGSYASRREGSESSFSLSSDSDSESFMSINKLRISPVNDDALKVKETKAPEVQTLVDENTNLKECNRRLQEEVSIYVADISVRNDQITELSRNLDQSMSDIGRLKMEVSEKCRSVNDLNKHLDSLKLKKDEVTAKVDTLRAEKRSQDNLVRELETCLNSIQVEHVGVLSSFDNAQEVIDELKLKVMELEREVVRQREVIFDTAEEKREVISIGSYLSHWNITCPDTNNFAKRSLATKSMLF</sequence>
<dbReference type="PANTHER" id="PTHR32258">
    <property type="entry name" value="PROTEIN NETWORKED 4A"/>
    <property type="match status" value="1"/>
</dbReference>
<name>A0A251SLQ5_HELAN</name>
<dbReference type="InParanoid" id="A0A251SLQ5"/>
<evidence type="ECO:0000256" key="2">
    <source>
        <dbReference type="SAM" id="MobiDB-lite"/>
    </source>
</evidence>
<gene>
    <name evidence="3" type="ORF">HannXRQ_Chr14g0460491</name>
</gene>
<dbReference type="InterPro" id="IPR051861">
    <property type="entry name" value="NET_actin-binding_domain"/>
</dbReference>
<dbReference type="EMBL" id="CM007903">
    <property type="protein sequence ID" value="OTF99794.1"/>
    <property type="molecule type" value="Genomic_DNA"/>
</dbReference>
<dbReference type="PANTHER" id="PTHR32258:SF14">
    <property type="entry name" value="GB|AAF19561.1"/>
    <property type="match status" value="1"/>
</dbReference>
<feature type="compositionally biased region" description="Low complexity" evidence="2">
    <location>
        <begin position="153"/>
        <end position="164"/>
    </location>
</feature>
<dbReference type="AlphaFoldDB" id="A0A251SLQ5"/>
<feature type="region of interest" description="Disordered" evidence="2">
    <location>
        <begin position="140"/>
        <end position="164"/>
    </location>
</feature>
<evidence type="ECO:0000313" key="4">
    <source>
        <dbReference type="Proteomes" id="UP000215914"/>
    </source>
</evidence>
<evidence type="ECO:0000313" key="3">
    <source>
        <dbReference type="EMBL" id="OTF99794.1"/>
    </source>
</evidence>
<keyword evidence="1" id="KW-0175">Coiled coil</keyword>